<dbReference type="STRING" id="1770058.A3840_05320"/>
<evidence type="ECO:0000256" key="1">
    <source>
        <dbReference type="SAM" id="SignalP"/>
    </source>
</evidence>
<name>A0A178I178_9HYPH</name>
<feature type="chain" id="PRO_5008088349" description="Curlin" evidence="1">
    <location>
        <begin position="28"/>
        <end position="137"/>
    </location>
</feature>
<dbReference type="RefSeq" id="WP_067452995.1">
    <property type="nucleotide sequence ID" value="NZ_LVVY01000067.1"/>
</dbReference>
<reference evidence="2 3" key="1">
    <citation type="submission" date="2016-03" db="EMBL/GenBank/DDBJ databases">
        <title>Genome sequencing of Devosia sp. S37.</title>
        <authorList>
            <person name="Mohd Nor M."/>
        </authorList>
    </citation>
    <scope>NUCLEOTIDE SEQUENCE [LARGE SCALE GENOMIC DNA]</scope>
    <source>
        <strain evidence="2 3">S37</strain>
    </source>
</reference>
<keyword evidence="3" id="KW-1185">Reference proteome</keyword>
<organism evidence="2 3">
    <name type="scientific">Devosia elaeis</name>
    <dbReference type="NCBI Taxonomy" id="1770058"/>
    <lineage>
        <taxon>Bacteria</taxon>
        <taxon>Pseudomonadati</taxon>
        <taxon>Pseudomonadota</taxon>
        <taxon>Alphaproteobacteria</taxon>
        <taxon>Hyphomicrobiales</taxon>
        <taxon>Devosiaceae</taxon>
        <taxon>Devosia</taxon>
    </lineage>
</organism>
<evidence type="ECO:0008006" key="4">
    <source>
        <dbReference type="Google" id="ProtNLM"/>
    </source>
</evidence>
<dbReference type="OrthoDB" id="7907227at2"/>
<evidence type="ECO:0000313" key="3">
    <source>
        <dbReference type="Proteomes" id="UP000078389"/>
    </source>
</evidence>
<protein>
    <recommendedName>
        <fullName evidence="4">Curlin</fullName>
    </recommendedName>
</protein>
<keyword evidence="1" id="KW-0732">Signal</keyword>
<feature type="signal peptide" evidence="1">
    <location>
        <begin position="1"/>
        <end position="27"/>
    </location>
</feature>
<evidence type="ECO:0000313" key="2">
    <source>
        <dbReference type="EMBL" id="OAM78749.1"/>
    </source>
</evidence>
<dbReference type="AlphaFoldDB" id="A0A178I178"/>
<sequence>MTTRFTRNIAAALTAAMLGLAAAPAMAGGQIAIGFSPSDPDQAQALGTGLKIFSLFQGLSGTGANAYQNGSGNSAGISQNGWGNHGLIFQDGNGHNGTISQNGNNNSCGLFQFGQATNAQCVQNGNGQSGITTVFGF</sequence>
<comment type="caution">
    <text evidence="2">The sequence shown here is derived from an EMBL/GenBank/DDBJ whole genome shotgun (WGS) entry which is preliminary data.</text>
</comment>
<proteinExistence type="predicted"/>
<dbReference type="EMBL" id="LVVY01000067">
    <property type="protein sequence ID" value="OAM78749.1"/>
    <property type="molecule type" value="Genomic_DNA"/>
</dbReference>
<dbReference type="Proteomes" id="UP000078389">
    <property type="component" value="Unassembled WGS sequence"/>
</dbReference>
<accession>A0A178I178</accession>
<gene>
    <name evidence="2" type="ORF">A3840_05320</name>
</gene>